<feature type="region of interest" description="Disordered" evidence="5">
    <location>
        <begin position="456"/>
        <end position="480"/>
    </location>
</feature>
<feature type="domain" description="Secretion system C-terminal sorting" evidence="6">
    <location>
        <begin position="591"/>
        <end position="657"/>
    </location>
</feature>
<dbReference type="InterPro" id="IPR044925">
    <property type="entry name" value="His-Me_finger_sf"/>
</dbReference>
<evidence type="ECO:0000256" key="5">
    <source>
        <dbReference type="SAM" id="MobiDB-lite"/>
    </source>
</evidence>
<evidence type="ECO:0000313" key="7">
    <source>
        <dbReference type="EMBL" id="MFC3878347.1"/>
    </source>
</evidence>
<protein>
    <submittedName>
        <fullName evidence="7">Endonuclease</fullName>
    </submittedName>
</protein>
<sequence>MRYFTLLLCFGLSFAYSQDLLINELDCDSAISEDLEFIELKSPTPNFTISNRVLVFFNGSPNGMDSSYFVVNLDGAVTDGNGLLTIGSTSVTPFPQLLISGNTIQNGADAVAIYEGTPDDFPEGTLATITNLVDVLIYDTSDADDAGLIGIFSMDPRFTDIQQINEGSGNNSNSIQRQADLSWETGTPNPRQTNDGSGIVFNPIEISTDKTIYDEGETVQMTFTAERPVDETLDFSVSLSNFGFATSDYSGSTNLSIAMGETSTSTAIQIIANDGNEGDEDMEIKFSTLNEPIIAFNNFVKVRIVDLDIITRAWGTPIDPTTDKVASTTPTGYYNSLDGLQDQALRHAITAIIADPTAVRTQTYADVIDILKQADENPENTNQVWLVYTEQARSKADFQTSGGSNVGLWNREHTFPASRGGFFQIEADEIADGISQFITTNADSTRHGMSDAHALRAVDGPENSSRGNKNYGEYTGPTGNAESFKGDVARSVLYMDLRYNALNVVNGFPVHQFNNPMGELGDLATLLQWHRYDPVDDFEKNRNNVVYLWQNNRNPFIDQPLLVEYIWGNQMGQVWNQSLSTSENELLNVSIYPNPTEGVLNVVGLTIDAKATLYGLDGKRLKDFIIRNNEIDLAVASGLYLLRLTSEGSSSTFKIMVD</sequence>
<dbReference type="InterPro" id="IPR026444">
    <property type="entry name" value="Secre_tail"/>
</dbReference>
<reference evidence="8" key="1">
    <citation type="journal article" date="2019" name="Int. J. Syst. Evol. Microbiol.">
        <title>The Global Catalogue of Microorganisms (GCM) 10K type strain sequencing project: providing services to taxonomists for standard genome sequencing and annotation.</title>
        <authorList>
            <consortium name="The Broad Institute Genomics Platform"/>
            <consortium name="The Broad Institute Genome Sequencing Center for Infectious Disease"/>
            <person name="Wu L."/>
            <person name="Ma J."/>
        </authorList>
    </citation>
    <scope>NUCLEOTIDE SEQUENCE [LARGE SCALE GENOMIC DNA]</scope>
    <source>
        <strain evidence="8">CECT 8979</strain>
    </source>
</reference>
<name>A0ABV8AKV0_9FLAO</name>
<dbReference type="InterPro" id="IPR038081">
    <property type="entry name" value="CalX-like_sf"/>
</dbReference>
<dbReference type="Pfam" id="PF04231">
    <property type="entry name" value="Endonuclease_1"/>
    <property type="match status" value="2"/>
</dbReference>
<gene>
    <name evidence="7" type="ORF">ACFOSX_13990</name>
</gene>
<evidence type="ECO:0000256" key="4">
    <source>
        <dbReference type="ARBA" id="ARBA00022801"/>
    </source>
</evidence>
<evidence type="ECO:0000313" key="8">
    <source>
        <dbReference type="Proteomes" id="UP001595812"/>
    </source>
</evidence>
<keyword evidence="8" id="KW-1185">Reference proteome</keyword>
<proteinExistence type="inferred from homology"/>
<dbReference type="RefSeq" id="WP_386102528.1">
    <property type="nucleotide sequence ID" value="NZ_JBHSAT010000023.1"/>
</dbReference>
<keyword evidence="4" id="KW-0378">Hydrolase</keyword>
<evidence type="ECO:0000256" key="3">
    <source>
        <dbReference type="ARBA" id="ARBA00022729"/>
    </source>
</evidence>
<dbReference type="SUPFAM" id="SSF54060">
    <property type="entry name" value="His-Me finger endonucleases"/>
    <property type="match status" value="1"/>
</dbReference>
<evidence type="ECO:0000256" key="1">
    <source>
        <dbReference type="ARBA" id="ARBA00006429"/>
    </source>
</evidence>
<dbReference type="SUPFAM" id="SSF141072">
    <property type="entry name" value="CalX-like"/>
    <property type="match status" value="1"/>
</dbReference>
<comment type="caution">
    <text evidence="7">The sequence shown here is derived from an EMBL/GenBank/DDBJ whole genome shotgun (WGS) entry which is preliminary data.</text>
</comment>
<evidence type="ECO:0000259" key="6">
    <source>
        <dbReference type="Pfam" id="PF18962"/>
    </source>
</evidence>
<dbReference type="Proteomes" id="UP001595812">
    <property type="component" value="Unassembled WGS sequence"/>
</dbReference>
<dbReference type="InterPro" id="IPR007346">
    <property type="entry name" value="Endonuclease-I"/>
</dbReference>
<dbReference type="PANTHER" id="PTHR33607">
    <property type="entry name" value="ENDONUCLEASE-1"/>
    <property type="match status" value="1"/>
</dbReference>
<dbReference type="EMBL" id="JBHSAT010000023">
    <property type="protein sequence ID" value="MFC3878347.1"/>
    <property type="molecule type" value="Genomic_DNA"/>
</dbReference>
<keyword evidence="3" id="KW-0732">Signal</keyword>
<organism evidence="7 8">
    <name type="scientific">Winogradskyella maritima</name>
    <dbReference type="NCBI Taxonomy" id="1517766"/>
    <lineage>
        <taxon>Bacteria</taxon>
        <taxon>Pseudomonadati</taxon>
        <taxon>Bacteroidota</taxon>
        <taxon>Flavobacteriia</taxon>
        <taxon>Flavobacteriales</taxon>
        <taxon>Flavobacteriaceae</taxon>
        <taxon>Winogradskyella</taxon>
    </lineage>
</organism>
<keyword evidence="7" id="KW-0255">Endonuclease</keyword>
<dbReference type="PANTHER" id="PTHR33607:SF2">
    <property type="entry name" value="ENDONUCLEASE-1"/>
    <property type="match status" value="1"/>
</dbReference>
<keyword evidence="2" id="KW-0540">Nuclease</keyword>
<evidence type="ECO:0000256" key="2">
    <source>
        <dbReference type="ARBA" id="ARBA00022722"/>
    </source>
</evidence>
<dbReference type="Gene3D" id="2.60.40.2030">
    <property type="match status" value="1"/>
</dbReference>
<dbReference type="Pfam" id="PF18962">
    <property type="entry name" value="Por_Secre_tail"/>
    <property type="match status" value="1"/>
</dbReference>
<comment type="similarity">
    <text evidence="1">Belongs to the EndA/NucM nuclease family.</text>
</comment>
<dbReference type="NCBIfam" id="TIGR04183">
    <property type="entry name" value="Por_Secre_tail"/>
    <property type="match status" value="1"/>
</dbReference>
<dbReference type="GO" id="GO:0004519">
    <property type="term" value="F:endonuclease activity"/>
    <property type="evidence" value="ECO:0007669"/>
    <property type="project" value="UniProtKB-KW"/>
</dbReference>
<accession>A0ABV8AKV0</accession>